<dbReference type="AlphaFoldDB" id="A0A0H5R7J3"/>
<dbReference type="GO" id="GO:0005783">
    <property type="term" value="C:endoplasmic reticulum"/>
    <property type="evidence" value="ECO:0007669"/>
    <property type="project" value="TreeGrafter"/>
</dbReference>
<dbReference type="InterPro" id="IPR012341">
    <property type="entry name" value="6hp_glycosidase-like_sf"/>
</dbReference>
<evidence type="ECO:0000256" key="5">
    <source>
        <dbReference type="ARBA" id="ARBA00022801"/>
    </source>
</evidence>
<feature type="binding site" evidence="11">
    <location>
        <position position="602"/>
    </location>
    <ligand>
        <name>Ca(2+)</name>
        <dbReference type="ChEBI" id="CHEBI:29108"/>
    </ligand>
</feature>
<keyword evidence="15" id="KW-0472">Membrane</keyword>
<comment type="cofactor">
    <cofactor evidence="1 11">
        <name>Ca(2+)</name>
        <dbReference type="ChEBI" id="CHEBI:29108"/>
    </cofactor>
</comment>
<feature type="non-terminal residue" evidence="16">
    <location>
        <position position="1"/>
    </location>
</feature>
<dbReference type="GO" id="GO:0004571">
    <property type="term" value="F:mannosyl-oligosaccharide 1,2-alpha-mannosidase activity"/>
    <property type="evidence" value="ECO:0007669"/>
    <property type="project" value="UniProtKB-EC"/>
</dbReference>
<keyword evidence="13" id="KW-0326">Glycosidase</keyword>
<dbReference type="GO" id="GO:0005509">
    <property type="term" value="F:calcium ion binding"/>
    <property type="evidence" value="ECO:0007669"/>
    <property type="project" value="InterPro"/>
</dbReference>
<feature type="region of interest" description="Disordered" evidence="14">
    <location>
        <begin position="128"/>
        <end position="153"/>
    </location>
</feature>
<feature type="active site" description="Proton donor" evidence="10">
    <location>
        <position position="488"/>
    </location>
</feature>
<feature type="active site" evidence="10">
    <location>
        <position position="513"/>
    </location>
</feature>
<evidence type="ECO:0000256" key="13">
    <source>
        <dbReference type="RuleBase" id="RU361193"/>
    </source>
</evidence>
<feature type="active site" evidence="10">
    <location>
        <position position="377"/>
    </location>
</feature>
<evidence type="ECO:0000256" key="12">
    <source>
        <dbReference type="PIRSR" id="PIRSR601382-3"/>
    </source>
</evidence>
<protein>
    <recommendedName>
        <fullName evidence="13">alpha-1,2-Mannosidase</fullName>
        <ecNumber evidence="13">3.2.1.-</ecNumber>
    </recommendedName>
</protein>
<dbReference type="GO" id="GO:0005975">
    <property type="term" value="P:carbohydrate metabolic process"/>
    <property type="evidence" value="ECO:0007669"/>
    <property type="project" value="InterPro"/>
</dbReference>
<evidence type="ECO:0000256" key="14">
    <source>
        <dbReference type="SAM" id="MobiDB-lite"/>
    </source>
</evidence>
<reference evidence="16" key="1">
    <citation type="submission" date="2015-04" db="EMBL/GenBank/DDBJ databases">
        <title>The genome sequence of the plant pathogenic Rhizarian Plasmodiophora brassicae reveals insights in its biotrophic life cycle and the origin of chitin synthesis.</title>
        <authorList>
            <person name="Schwelm A."/>
            <person name="Fogelqvist J."/>
            <person name="Knaust A."/>
            <person name="Julke S."/>
            <person name="Lilja T."/>
            <person name="Dhandapani V."/>
            <person name="Bonilla-Rosso G."/>
            <person name="Karlsson M."/>
            <person name="Shevchenko A."/>
            <person name="Choi S.R."/>
            <person name="Kim H.G."/>
            <person name="Park J.Y."/>
            <person name="Lim Y.P."/>
            <person name="Ludwig-Muller J."/>
            <person name="Dixelius C."/>
        </authorList>
    </citation>
    <scope>NUCLEOTIDE SEQUENCE</scope>
    <source>
        <tissue evidence="16">Potato root galls</tissue>
    </source>
</reference>
<evidence type="ECO:0000256" key="9">
    <source>
        <dbReference type="ARBA" id="ARBA00048605"/>
    </source>
</evidence>
<evidence type="ECO:0000256" key="4">
    <source>
        <dbReference type="ARBA" id="ARBA00022723"/>
    </source>
</evidence>
<evidence type="ECO:0000256" key="2">
    <source>
        <dbReference type="ARBA" id="ARBA00004922"/>
    </source>
</evidence>
<dbReference type="InterPro" id="IPR050749">
    <property type="entry name" value="Glycosyl_Hydrolase_47"/>
</dbReference>
<evidence type="ECO:0000313" key="16">
    <source>
        <dbReference type="EMBL" id="CRZ10125.1"/>
    </source>
</evidence>
<comment type="pathway">
    <text evidence="2">Protein modification; protein glycosylation.</text>
</comment>
<evidence type="ECO:0000256" key="3">
    <source>
        <dbReference type="ARBA" id="ARBA00007658"/>
    </source>
</evidence>
<dbReference type="PANTHER" id="PTHR11742:SF55">
    <property type="entry name" value="ENDOPLASMIC RETICULUM MANNOSYL-OLIGOSACCHARIDE 1,2-ALPHA-MANNOSIDASE"/>
    <property type="match status" value="1"/>
</dbReference>
<dbReference type="Pfam" id="PF01532">
    <property type="entry name" value="Glyco_hydro_47"/>
    <property type="match status" value="1"/>
</dbReference>
<name>A0A0H5R7J3_9EUKA</name>
<feature type="active site" description="Proton donor" evidence="10">
    <location>
        <position position="245"/>
    </location>
</feature>
<keyword evidence="5 13" id="KW-0378">Hydrolase</keyword>
<proteinExistence type="inferred from homology"/>
<dbReference type="GO" id="GO:0016020">
    <property type="term" value="C:membrane"/>
    <property type="evidence" value="ECO:0007669"/>
    <property type="project" value="InterPro"/>
</dbReference>
<keyword evidence="7 12" id="KW-1015">Disulfide bond</keyword>
<dbReference type="SUPFAM" id="SSF48225">
    <property type="entry name" value="Seven-hairpin glycosidases"/>
    <property type="match status" value="1"/>
</dbReference>
<dbReference type="InterPro" id="IPR036026">
    <property type="entry name" value="Seven-hairpin_glycosidases"/>
</dbReference>
<evidence type="ECO:0000256" key="6">
    <source>
        <dbReference type="ARBA" id="ARBA00022837"/>
    </source>
</evidence>
<evidence type="ECO:0000256" key="11">
    <source>
        <dbReference type="PIRSR" id="PIRSR601382-2"/>
    </source>
</evidence>
<evidence type="ECO:0000256" key="15">
    <source>
        <dbReference type="SAM" id="Phobius"/>
    </source>
</evidence>
<keyword evidence="15" id="KW-1133">Transmembrane helix</keyword>
<dbReference type="Gene3D" id="1.50.10.10">
    <property type="match status" value="1"/>
</dbReference>
<feature type="disulfide bond" evidence="12">
    <location>
        <begin position="441"/>
        <end position="474"/>
    </location>
</feature>
<feature type="transmembrane region" description="Helical" evidence="15">
    <location>
        <begin position="72"/>
        <end position="90"/>
    </location>
</feature>
<dbReference type="PANTHER" id="PTHR11742">
    <property type="entry name" value="MANNOSYL-OLIGOSACCHARIDE ALPHA-1,2-MANNOSIDASE-RELATED"/>
    <property type="match status" value="1"/>
</dbReference>
<sequence length="611" mass="69407">ACRTDLRRLRIIWKAIGLRSQTEMLGGDSEDHVLPRYSFVPPNASSKTLHYSKVDKPFSLRRTLMNYRRHRTRLYIVTAILFIIVVLFFLSRPTTSPFKVEDPISLDPQQNKRMMDIMLDAEKNELKAEPGQDSPVISPEHSNQASDEKPPIPVKVQGSADIIKAEAVKAEFVHSFAGYSLFAWGFDDLHPISRRGSNGYTMGLTIIDAIDTAIIMGLDKEYEKCRSWIQNSLVFADQTGVNVFETTIRVVGGLLSAYSLKKDQVFLDKARELADRLLIAFDTPSGIPFGTVSFNPPRAFNPSWGGSASSTSEAGSVQLEWRYLSQLTGSPVYANAVDRATSALTSLDKPRGLFTRFVDPNTGLNADTTITLGARVDSIYEIFLKQWIQSGHRDDTSYKNYIEHVDRINDELLRYSSFKQLSFYREIIDGTPRNKMDHLVCFMGGTLALGSVHANPPGSRHRDLSIAKNITETCVNSYLMTPTGLSPEIFLFDDHGIDMAVDPNARHNLLRPETVESLFILWRITHDQKYRDWGWTIFQSFRKHCRVPWGGYSSLSDVFVIDDDKNWMDHMESFFLSETLKYFFLLFSDDSVMPLDKWVFSTEAHPFPIQQ</sequence>
<dbReference type="InterPro" id="IPR001382">
    <property type="entry name" value="Glyco_hydro_47"/>
</dbReference>
<keyword evidence="4 11" id="KW-0479">Metal-binding</keyword>
<comment type="catalytic activity">
    <reaction evidence="9">
        <text>N(4)-(alpha-D-Man-(1-&gt;2)-alpha-D-Man-(1-&gt;2)-alpha-D-Man-(1-&gt;3)-[alpha-D-Man-(1-&gt;2)-alpha-D-Man-(1-&gt;3)-[alpha-D-Man-(1-&gt;2)-alpha-D-Man-(1-&gt;6)]-alpha-D-Man-(1-&gt;6)]-beta-D-Man-(1-&gt;4)-beta-D-GlcNAc-(1-&gt;4)-beta-D-GlcNAc)-L-asparaginyl-[protein] (N-glucan mannose isomer 9A1,2,3B1,2,3) + 4 H2O = N(4)-(alpha-D-Man-(1-&gt;3)-[alpha-D-Man-(1-&gt;3)-[alpha-D-Man-(1-&gt;6)]-alpha-D-Man-(1-&gt;6)]-beta-D-Man-(1-&gt;4)-beta-D-GlcNAc-(1-&gt;4)-beta-D-GlcNAc)-L-asparaginyl-[protein] (N-glucan mannose isomer 5A1,2) + 4 beta-D-mannose</text>
        <dbReference type="Rhea" id="RHEA:56008"/>
        <dbReference type="Rhea" id="RHEA-COMP:14356"/>
        <dbReference type="Rhea" id="RHEA-COMP:14367"/>
        <dbReference type="ChEBI" id="CHEBI:15377"/>
        <dbReference type="ChEBI" id="CHEBI:28563"/>
        <dbReference type="ChEBI" id="CHEBI:59087"/>
        <dbReference type="ChEBI" id="CHEBI:139493"/>
        <dbReference type="EC" id="3.2.1.113"/>
    </reaction>
</comment>
<keyword evidence="15" id="KW-0812">Transmembrane</keyword>
<accession>A0A0H5R7J3</accession>
<evidence type="ECO:0000256" key="7">
    <source>
        <dbReference type="ARBA" id="ARBA00023157"/>
    </source>
</evidence>
<evidence type="ECO:0000256" key="10">
    <source>
        <dbReference type="PIRSR" id="PIRSR601382-1"/>
    </source>
</evidence>
<dbReference type="EMBL" id="HACM01009683">
    <property type="protein sequence ID" value="CRZ10125.1"/>
    <property type="molecule type" value="Transcribed_RNA"/>
</dbReference>
<dbReference type="EC" id="3.2.1.-" evidence="13"/>
<evidence type="ECO:0000256" key="1">
    <source>
        <dbReference type="ARBA" id="ARBA00001913"/>
    </source>
</evidence>
<organism evidence="16">
    <name type="scientific">Spongospora subterranea</name>
    <dbReference type="NCBI Taxonomy" id="70186"/>
    <lineage>
        <taxon>Eukaryota</taxon>
        <taxon>Sar</taxon>
        <taxon>Rhizaria</taxon>
        <taxon>Endomyxa</taxon>
        <taxon>Phytomyxea</taxon>
        <taxon>Plasmodiophorida</taxon>
        <taxon>Plasmodiophoridae</taxon>
        <taxon>Spongospora</taxon>
    </lineage>
</organism>
<dbReference type="PRINTS" id="PR00747">
    <property type="entry name" value="GLYHDRLASE47"/>
</dbReference>
<comment type="catalytic activity">
    <reaction evidence="8">
        <text>N(4)-(alpha-D-Man-(1-&gt;2)-alpha-D-Man-(1-&gt;2)-alpha-D-Man-(1-&gt;3)-[alpha-D-Man-(1-&gt;3)-[alpha-D-Man-(1-&gt;2)-alpha-D-Man-(1-&gt;6)]-alpha-D-Man-(1-&gt;6)]-beta-D-Man-(1-&gt;4)-beta-D-GlcNAc-(1-&gt;4)-beta-D-GlcNAc)-L-asparaginyl-[protein] (N-glucan mannose isomer 8A1,2,3B1,3) + 3 H2O = N(4)-(alpha-D-Man-(1-&gt;3)-[alpha-D-Man-(1-&gt;3)-[alpha-D-Man-(1-&gt;6)]-alpha-D-Man-(1-&gt;6)]-beta-D-Man-(1-&gt;4)-beta-D-GlcNAc-(1-&gt;4)-beta-D-GlcNAc)-L-asparaginyl-[protein] (N-glucan mannose isomer 5A1,2) + 3 beta-D-mannose</text>
        <dbReference type="Rhea" id="RHEA:56028"/>
        <dbReference type="Rhea" id="RHEA-COMP:14358"/>
        <dbReference type="Rhea" id="RHEA-COMP:14367"/>
        <dbReference type="ChEBI" id="CHEBI:15377"/>
        <dbReference type="ChEBI" id="CHEBI:28563"/>
        <dbReference type="ChEBI" id="CHEBI:59087"/>
        <dbReference type="ChEBI" id="CHEBI:60628"/>
        <dbReference type="EC" id="3.2.1.113"/>
    </reaction>
</comment>
<evidence type="ECO:0000256" key="8">
    <source>
        <dbReference type="ARBA" id="ARBA00047669"/>
    </source>
</evidence>
<keyword evidence="6 11" id="KW-0106">Calcium</keyword>
<comment type="similarity">
    <text evidence="3 13">Belongs to the glycosyl hydrolase 47 family.</text>
</comment>